<evidence type="ECO:0000313" key="9">
    <source>
        <dbReference type="Proteomes" id="UP000006790"/>
    </source>
</evidence>
<feature type="compositionally biased region" description="Basic residues" evidence="3">
    <location>
        <begin position="262"/>
        <end position="277"/>
    </location>
</feature>
<feature type="short sequence motif" description="TFG box" evidence="2">
    <location>
        <begin position="238"/>
        <end position="258"/>
    </location>
</feature>
<dbReference type="OrthoDB" id="21539at2759"/>
<feature type="compositionally biased region" description="Basic and acidic residues" evidence="3">
    <location>
        <begin position="295"/>
        <end position="309"/>
    </location>
</feature>
<dbReference type="OMA" id="WYPPPGH"/>
<evidence type="ECO:0000256" key="3">
    <source>
        <dbReference type="SAM" id="MobiDB-lite"/>
    </source>
</evidence>
<evidence type="ECO:0000259" key="7">
    <source>
        <dbReference type="PROSITE" id="PS52002"/>
    </source>
</evidence>
<evidence type="ECO:0000256" key="1">
    <source>
        <dbReference type="PROSITE-ProRule" id="PRU00846"/>
    </source>
</evidence>
<organism evidence="8 9">
    <name type="scientific">Eremothecium cymbalariae (strain CBS 270.75 / DBVPG 7215 / KCTC 17166 / NRRL Y-17582)</name>
    <name type="common">Yeast</name>
    <dbReference type="NCBI Taxonomy" id="931890"/>
    <lineage>
        <taxon>Eukaryota</taxon>
        <taxon>Fungi</taxon>
        <taxon>Dikarya</taxon>
        <taxon>Ascomycota</taxon>
        <taxon>Saccharomycotina</taxon>
        <taxon>Saccharomycetes</taxon>
        <taxon>Saccharomycetales</taxon>
        <taxon>Saccharomycetaceae</taxon>
        <taxon>Eremothecium</taxon>
    </lineage>
</organism>
<feature type="domain" description="TFG box profile" evidence="6">
    <location>
        <begin position="238"/>
        <end position="258"/>
    </location>
</feature>
<dbReference type="InterPro" id="IPR025762">
    <property type="entry name" value="DFDF"/>
</dbReference>
<dbReference type="InterPro" id="IPR025768">
    <property type="entry name" value="TFG_box"/>
</dbReference>
<dbReference type="GO" id="GO:0031370">
    <property type="term" value="F:eukaryotic initiation factor 4G binding"/>
    <property type="evidence" value="ECO:0007669"/>
    <property type="project" value="EnsemblFungi"/>
</dbReference>
<feature type="compositionally biased region" description="Polar residues" evidence="3">
    <location>
        <begin position="185"/>
        <end position="195"/>
    </location>
</feature>
<dbReference type="SMART" id="SM01199">
    <property type="entry name" value="FDF"/>
    <property type="match status" value="1"/>
</dbReference>
<dbReference type="HOGENOM" id="CLU_019221_2_1_1"/>
<dbReference type="STRING" id="931890.G8JTY6"/>
<proteinExistence type="predicted"/>
<dbReference type="GO" id="GO:0045947">
    <property type="term" value="P:negative regulation of translational initiation"/>
    <property type="evidence" value="ECO:0007669"/>
    <property type="project" value="EnsemblFungi"/>
</dbReference>
<evidence type="ECO:0000256" key="2">
    <source>
        <dbReference type="PROSITE-ProRule" id="PRU00869"/>
    </source>
</evidence>
<dbReference type="SUPFAM" id="SSF50182">
    <property type="entry name" value="Sm-like ribonucleoproteins"/>
    <property type="match status" value="1"/>
</dbReference>
<dbReference type="InterPro" id="IPR019050">
    <property type="entry name" value="FDF_dom"/>
</dbReference>
<dbReference type="FunCoup" id="G8JTY6">
    <property type="interactions" value="616"/>
</dbReference>
<dbReference type="Pfam" id="PF12701">
    <property type="entry name" value="LSM14"/>
    <property type="match status" value="1"/>
</dbReference>
<feature type="domain" description="FFD box profile" evidence="5">
    <location>
        <begin position="219"/>
        <end position="235"/>
    </location>
</feature>
<evidence type="ECO:0000259" key="4">
    <source>
        <dbReference type="PROSITE" id="PS51512"/>
    </source>
</evidence>
<dbReference type="GO" id="GO:0033962">
    <property type="term" value="P:P-body assembly"/>
    <property type="evidence" value="ECO:0007669"/>
    <property type="project" value="EnsemblFungi"/>
</dbReference>
<name>G8JTY6_ERECY</name>
<sequence length="309" mass="33766">MSQYIGKTISLISNNDNRYVGLLEAIDSEQGIVTLNNVRCFGTEGRKNWGPEEVYPNPAIYNSVVFNGNDVKDLSILDCALEQVQPALPSHLMVPANNEAAVGRDGVPVQGGQVPPAVAGYGVYAPERKEAVRGGGSTGKGPSVEKADVVDAKVQAGAGNNDGEKVKKQQGKPKIAVPNKDFDFESNNAKFSRTSDGVPESNRESEQVENANNNQNDEVFYDKKSSFFDSISTSTEANTNMKWQEERQLNMDTFGQASARPRNNKRGRFRGRGRGRGGRFPTRNHGGYRNGNTFRDTKDVPAVSEKVEF</sequence>
<dbReference type="InterPro" id="IPR025609">
    <property type="entry name" value="Lsm14-like_N"/>
</dbReference>
<dbReference type="PANTHER" id="PTHR13586">
    <property type="entry name" value="SCD6 PROTEIN-RELATED"/>
    <property type="match status" value="1"/>
</dbReference>
<feature type="region of interest" description="Disordered" evidence="3">
    <location>
        <begin position="179"/>
        <end position="215"/>
    </location>
</feature>
<dbReference type="InParanoid" id="G8JTY6"/>
<evidence type="ECO:0000259" key="6">
    <source>
        <dbReference type="PROSITE" id="PS51536"/>
    </source>
</evidence>
<gene>
    <name evidence="8" type="ordered locus">Ecym_4444</name>
</gene>
<dbReference type="RefSeq" id="XP_003646306.1">
    <property type="nucleotide sequence ID" value="XM_003646258.1"/>
</dbReference>
<feature type="domain" description="Sm" evidence="7">
    <location>
        <begin position="1"/>
        <end position="80"/>
    </location>
</feature>
<dbReference type="GO" id="GO:0010494">
    <property type="term" value="C:cytoplasmic stress granule"/>
    <property type="evidence" value="ECO:0007669"/>
    <property type="project" value="EnsemblFungi"/>
</dbReference>
<accession>G8JTY6</accession>
<keyword evidence="9" id="KW-1185">Reference proteome</keyword>
<dbReference type="PROSITE" id="PS51512">
    <property type="entry name" value="DFDF"/>
    <property type="match status" value="1"/>
</dbReference>
<dbReference type="PROSITE" id="PS51536">
    <property type="entry name" value="TFG"/>
    <property type="match status" value="1"/>
</dbReference>
<evidence type="ECO:0000313" key="8">
    <source>
        <dbReference type="EMBL" id="AET39489.1"/>
    </source>
</evidence>
<protein>
    <recommendedName>
        <fullName evidence="10">DFDF domain-containing protein</fullName>
    </recommendedName>
</protein>
<feature type="short sequence motif" description="FFD box" evidence="1">
    <location>
        <begin position="219"/>
        <end position="235"/>
    </location>
</feature>
<evidence type="ECO:0008006" key="10">
    <source>
        <dbReference type="Google" id="ProtNLM"/>
    </source>
</evidence>
<dbReference type="PROSITE" id="PS52002">
    <property type="entry name" value="SM"/>
    <property type="match status" value="1"/>
</dbReference>
<dbReference type="SMART" id="SM01271">
    <property type="entry name" value="LSM14"/>
    <property type="match status" value="1"/>
</dbReference>
<dbReference type="GO" id="GO:0003729">
    <property type="term" value="F:mRNA binding"/>
    <property type="evidence" value="ECO:0007669"/>
    <property type="project" value="EnsemblFungi"/>
</dbReference>
<evidence type="ECO:0000259" key="5">
    <source>
        <dbReference type="PROSITE" id="PS51513"/>
    </source>
</evidence>
<dbReference type="CDD" id="cd01736">
    <property type="entry name" value="LSm14_N"/>
    <property type="match status" value="1"/>
</dbReference>
<dbReference type="GO" id="GO:0034063">
    <property type="term" value="P:stress granule assembly"/>
    <property type="evidence" value="ECO:0007669"/>
    <property type="project" value="EnsemblFungi"/>
</dbReference>
<dbReference type="EMBL" id="CP002500">
    <property type="protein sequence ID" value="AET39489.1"/>
    <property type="molecule type" value="Genomic_DNA"/>
</dbReference>
<feature type="region of interest" description="Disordered" evidence="3">
    <location>
        <begin position="154"/>
        <end position="173"/>
    </location>
</feature>
<dbReference type="InterPro" id="IPR010920">
    <property type="entry name" value="LSM_dom_sf"/>
</dbReference>
<feature type="domain" description="DFDF" evidence="4">
    <location>
        <begin position="170"/>
        <end position="206"/>
    </location>
</feature>
<dbReference type="GeneID" id="11470089"/>
<dbReference type="InterPro" id="IPR025761">
    <property type="entry name" value="FFD_box"/>
</dbReference>
<reference evidence="9" key="1">
    <citation type="journal article" date="2012" name="G3 (Bethesda)">
        <title>Pichia sorbitophila, an interspecies yeast hybrid reveals early steps of genome resolution following polyploidization.</title>
        <authorList>
            <person name="Leh Louis V."/>
            <person name="Despons L."/>
            <person name="Friedrich A."/>
            <person name="Martin T."/>
            <person name="Durrens P."/>
            <person name="Casaregola S."/>
            <person name="Neuveglise C."/>
            <person name="Fairhead C."/>
            <person name="Marck C."/>
            <person name="Cruz J.A."/>
            <person name="Straub M.L."/>
            <person name="Kugler V."/>
            <person name="Sacerdot C."/>
            <person name="Uzunov Z."/>
            <person name="Thierry A."/>
            <person name="Weiss S."/>
            <person name="Bleykasten C."/>
            <person name="De Montigny J."/>
            <person name="Jacques N."/>
            <person name="Jung P."/>
            <person name="Lemaire M."/>
            <person name="Mallet S."/>
            <person name="Morel G."/>
            <person name="Richard G.F."/>
            <person name="Sarkar A."/>
            <person name="Savel G."/>
            <person name="Schacherer J."/>
            <person name="Seret M.L."/>
            <person name="Talla E."/>
            <person name="Samson G."/>
            <person name="Jubin C."/>
            <person name="Poulain J."/>
            <person name="Vacherie B."/>
            <person name="Barbe V."/>
            <person name="Pelletier E."/>
            <person name="Sherman D.J."/>
            <person name="Westhof E."/>
            <person name="Weissenbach J."/>
            <person name="Baret P.V."/>
            <person name="Wincker P."/>
            <person name="Gaillardin C."/>
            <person name="Dujon B."/>
            <person name="Souciet J.L."/>
        </authorList>
    </citation>
    <scope>NUCLEOTIDE SEQUENCE [LARGE SCALE GENOMIC DNA]</scope>
    <source>
        <strain evidence="9">CBS 270.75 / DBVPG 7215 / KCTC 17166 / NRRL Y-17582</strain>
    </source>
</reference>
<dbReference type="Gene3D" id="2.30.30.100">
    <property type="match status" value="1"/>
</dbReference>
<dbReference type="AlphaFoldDB" id="G8JTY6"/>
<feature type="region of interest" description="Disordered" evidence="3">
    <location>
        <begin position="252"/>
        <end position="309"/>
    </location>
</feature>
<dbReference type="PANTHER" id="PTHR13586:SF0">
    <property type="entry name" value="TRAILER HITCH, ISOFORM H"/>
    <property type="match status" value="1"/>
</dbReference>
<dbReference type="Proteomes" id="UP000006790">
    <property type="component" value="Chromosome 4"/>
</dbReference>
<dbReference type="InterPro" id="IPR047575">
    <property type="entry name" value="Sm"/>
</dbReference>
<dbReference type="KEGG" id="erc:Ecym_4444"/>
<dbReference type="PROSITE" id="PS51513">
    <property type="entry name" value="FFD"/>
    <property type="match status" value="1"/>
</dbReference>
<dbReference type="eggNOG" id="KOG1073">
    <property type="taxonomic scope" value="Eukaryota"/>
</dbReference>
<dbReference type="GO" id="GO:0000932">
    <property type="term" value="C:P-body"/>
    <property type="evidence" value="ECO:0007669"/>
    <property type="project" value="EnsemblFungi"/>
</dbReference>